<feature type="region of interest" description="Disordered" evidence="5">
    <location>
        <begin position="619"/>
        <end position="651"/>
    </location>
</feature>
<dbReference type="AlphaFoldDB" id="A0A1I8JQT7"/>
<dbReference type="Gene3D" id="1.10.510.10">
    <property type="entry name" value="Transferase(Phosphotransferase) domain 1"/>
    <property type="match status" value="1"/>
</dbReference>
<keyword evidence="4" id="KW-0067">ATP-binding</keyword>
<sequence>LTRSAKVEDEVEVLKSIFIPVRRARSAELRRLGLRLETAKAGIEAAAAAIQSAAHGWRFGDVLSKAWKSALLNPPGTFAGRNGGRISWLPQRRRRRRIGRGAPSKRGDPEAPPPQTPIARQRIVKARGGGGRHPSRAQATPTSQEGRIDFDQSGNESTSSKSIGGGGSGGQRVVMDEMIPPARSPRLSSLLGSCHQFSARLRVAADFPAENSACCAAWAPAAQLPSNSNTLVCLALGAADSALYTVTEYRRSPSQTVKNRDQIVGDRTAQPDQTQPPQRDILHRILRPSSLFVTGDGQVKLADYLADWKLKDLFGLPQAARPLVIGRGNKRTDVYARWGEWLRPCTGDRQFQASMRNKKQCVAIRVLVLELHLGRYLEKGVDVSLPPDLCRRCCATFSRLLPGRRARGAGQRWTAQQLRQHPLLSTKPLQPVVGDVAAVATSMPPPLWPTRTPPPPPRSRRSRRLRPLRQNWLPRRHRRAALRLWAADSGMTLRLTNGSDVIKKILREVRLLSPPETTSMWLRYYYSWLEDEIGLKTPAAPTSASNPRDRLSRRQSNRLEAVNASDSPSFVSPTKQQADSDGESRSSRSRTIPAIWLVRCPRAAGQFVCCSRHPGLALTFGDESSDSGSSEDSSEEEDEQQLSSIGEDSSGDIIRAHNVYGHLQDDGDNGEEGDDWAAWCSSAAPVKPPGSSAAVDKADKVSAAGATGEAEANGILASPLDSPAGHRQTDCRETSVGLGASSRSCWKASRHIHRCDIIHRDLKAVQNIGDFGLATTRLHCGWPALRMPPPRLRPPLCRLTSRRRRLHDRVRLLCTKVDMYSLGVIFFEMTPAGHRHPRWSAGCYSPTCACRRSSPAQMNYGAAAGAEAKPGSSGDRLRKKRSRHAGEPQLQVLLNCLFSRRSPLPEDHAFDVDMCRPTPSNYLGKDGDVLGLPATCAFPTPALAARAGVQSARRYAIDRVVREADDGHA</sequence>
<evidence type="ECO:0000313" key="7">
    <source>
        <dbReference type="WBParaSite" id="snap_masked-unitig_34892-processed-gene-0.0-mRNA-1"/>
    </source>
</evidence>
<dbReference type="Proteomes" id="UP000095280">
    <property type="component" value="Unplaced"/>
</dbReference>
<feature type="compositionally biased region" description="Pro residues" evidence="5">
    <location>
        <begin position="443"/>
        <end position="457"/>
    </location>
</feature>
<dbReference type="WBParaSite" id="snap_masked-unitig_34892-processed-gene-0.0-mRNA-1">
    <property type="protein sequence ID" value="snap_masked-unitig_34892-processed-gene-0.0-mRNA-1"/>
    <property type="gene ID" value="snap_masked-unitig_34892-processed-gene-0.0"/>
</dbReference>
<dbReference type="InterPro" id="IPR050339">
    <property type="entry name" value="CC_SR_Kinase"/>
</dbReference>
<evidence type="ECO:0000256" key="2">
    <source>
        <dbReference type="ARBA" id="ARBA00022741"/>
    </source>
</evidence>
<dbReference type="GO" id="GO:1990625">
    <property type="term" value="P:negative regulation of cytoplasmic translational initiation in response to stress"/>
    <property type="evidence" value="ECO:0007669"/>
    <property type="project" value="TreeGrafter"/>
</dbReference>
<dbReference type="GO" id="GO:0005634">
    <property type="term" value="C:nucleus"/>
    <property type="evidence" value="ECO:0007669"/>
    <property type="project" value="TreeGrafter"/>
</dbReference>
<feature type="region of interest" description="Disordered" evidence="5">
    <location>
        <begin position="443"/>
        <end position="470"/>
    </location>
</feature>
<evidence type="ECO:0000256" key="1">
    <source>
        <dbReference type="ARBA" id="ARBA00022679"/>
    </source>
</evidence>
<feature type="compositionally biased region" description="Polar residues" evidence="5">
    <location>
        <begin position="564"/>
        <end position="579"/>
    </location>
</feature>
<keyword evidence="2" id="KW-0547">Nucleotide-binding</keyword>
<evidence type="ECO:0000256" key="5">
    <source>
        <dbReference type="SAM" id="MobiDB-lite"/>
    </source>
</evidence>
<dbReference type="GO" id="GO:0005829">
    <property type="term" value="C:cytosol"/>
    <property type="evidence" value="ECO:0007669"/>
    <property type="project" value="TreeGrafter"/>
</dbReference>
<feature type="region of interest" description="Disordered" evidence="5">
    <location>
        <begin position="74"/>
        <end position="173"/>
    </location>
</feature>
<reference evidence="7" key="1">
    <citation type="submission" date="2016-11" db="UniProtKB">
        <authorList>
            <consortium name="WormBaseParasite"/>
        </authorList>
    </citation>
    <scope>IDENTIFICATION</scope>
</reference>
<accession>A0A1I8JQT7</accession>
<feature type="region of interest" description="Disordered" evidence="5">
    <location>
        <begin position="253"/>
        <end position="277"/>
    </location>
</feature>
<dbReference type="PANTHER" id="PTHR11042">
    <property type="entry name" value="EUKARYOTIC TRANSLATION INITIATION FACTOR 2-ALPHA KINASE EIF2-ALPHA KINASE -RELATED"/>
    <property type="match status" value="1"/>
</dbReference>
<keyword evidence="3" id="KW-0418">Kinase</keyword>
<evidence type="ECO:0000313" key="6">
    <source>
        <dbReference type="Proteomes" id="UP000095280"/>
    </source>
</evidence>
<feature type="compositionally biased region" description="Basic residues" evidence="5">
    <location>
        <begin position="458"/>
        <end position="467"/>
    </location>
</feature>
<feature type="region of interest" description="Disordered" evidence="5">
    <location>
        <begin position="861"/>
        <end position="884"/>
    </location>
</feature>
<dbReference type="GO" id="GO:0005524">
    <property type="term" value="F:ATP binding"/>
    <property type="evidence" value="ECO:0007669"/>
    <property type="project" value="UniProtKB-KW"/>
</dbReference>
<proteinExistence type="predicted"/>
<keyword evidence="1" id="KW-0808">Transferase</keyword>
<name>A0A1I8JQT7_9PLAT</name>
<keyword evidence="6" id="KW-1185">Reference proteome</keyword>
<protein>
    <submittedName>
        <fullName evidence="7">Protein kinase domain-containing protein</fullName>
    </submittedName>
</protein>
<dbReference type="InterPro" id="IPR011009">
    <property type="entry name" value="Kinase-like_dom_sf"/>
</dbReference>
<dbReference type="PANTHER" id="PTHR11042:SF136">
    <property type="entry name" value="EIF-2-ALPHA KINASE GCN2"/>
    <property type="match status" value="1"/>
</dbReference>
<dbReference type="GO" id="GO:0004694">
    <property type="term" value="F:eukaryotic translation initiation factor 2alpha kinase activity"/>
    <property type="evidence" value="ECO:0007669"/>
    <property type="project" value="TreeGrafter"/>
</dbReference>
<dbReference type="SUPFAM" id="SSF56112">
    <property type="entry name" value="Protein kinase-like (PK-like)"/>
    <property type="match status" value="2"/>
</dbReference>
<evidence type="ECO:0000256" key="3">
    <source>
        <dbReference type="ARBA" id="ARBA00022777"/>
    </source>
</evidence>
<feature type="region of interest" description="Disordered" evidence="5">
    <location>
        <begin position="537"/>
        <end position="587"/>
    </location>
</feature>
<organism evidence="6 7">
    <name type="scientific">Macrostomum lignano</name>
    <dbReference type="NCBI Taxonomy" id="282301"/>
    <lineage>
        <taxon>Eukaryota</taxon>
        <taxon>Metazoa</taxon>
        <taxon>Spiralia</taxon>
        <taxon>Lophotrochozoa</taxon>
        <taxon>Platyhelminthes</taxon>
        <taxon>Rhabditophora</taxon>
        <taxon>Macrostomorpha</taxon>
        <taxon>Macrostomida</taxon>
        <taxon>Macrostomidae</taxon>
        <taxon>Macrostomum</taxon>
    </lineage>
</organism>
<evidence type="ECO:0000256" key="4">
    <source>
        <dbReference type="ARBA" id="ARBA00022840"/>
    </source>
</evidence>